<dbReference type="EMBL" id="CP126970">
    <property type="protein sequence ID" value="WIM69422.1"/>
    <property type="molecule type" value="Genomic_DNA"/>
</dbReference>
<dbReference type="InterPro" id="IPR003615">
    <property type="entry name" value="HNH_nuc"/>
</dbReference>
<feature type="region of interest" description="Disordered" evidence="1">
    <location>
        <begin position="423"/>
        <end position="508"/>
    </location>
</feature>
<feature type="compositionally biased region" description="Basic and acidic residues" evidence="1">
    <location>
        <begin position="121"/>
        <end position="153"/>
    </location>
</feature>
<feature type="domain" description="DUF222" evidence="2">
    <location>
        <begin position="165"/>
        <end position="378"/>
    </location>
</feature>
<dbReference type="Pfam" id="PF02720">
    <property type="entry name" value="DUF222"/>
    <property type="match status" value="1"/>
</dbReference>
<reference evidence="3 4" key="1">
    <citation type="submission" date="2023-05" db="EMBL/GenBank/DDBJ databases">
        <title>Corynebacterium suedekumii sp. nov. and Corynebacterium breve sp. nov. isolated from raw cow's milk.</title>
        <authorList>
            <person name="Baer M.K."/>
            <person name="Mehl L."/>
            <person name="Hellmuth R."/>
            <person name="Marke G."/>
            <person name="Lipski A."/>
        </authorList>
    </citation>
    <scope>NUCLEOTIDE SEQUENCE [LARGE SCALE GENOMIC DNA]</scope>
    <source>
        <strain evidence="3 4">LM112</strain>
    </source>
</reference>
<evidence type="ECO:0000259" key="2">
    <source>
        <dbReference type="Pfam" id="PF02720"/>
    </source>
</evidence>
<evidence type="ECO:0000313" key="3">
    <source>
        <dbReference type="EMBL" id="WIM69422.1"/>
    </source>
</evidence>
<evidence type="ECO:0000256" key="1">
    <source>
        <dbReference type="SAM" id="MobiDB-lite"/>
    </source>
</evidence>
<gene>
    <name evidence="3" type="ORF">QP029_09175</name>
</gene>
<sequence length="508" mass="55492">MSRQITQLVDQIDAAMTTLADLMAEPDHVDFHSVRADFIRLEKTMNAKAYVDASFAWLAERSDAGRLVGSSRPIDFLITALGLSWQEAADRVGRGEGLFTTPTVAPMPAPEPEAGESADEALQRERRLREEEQRRREQDEKAQREARDQARKVAAEKQKIIRQELRTLNEHSSPSRAVLQAEALKEAEHRCPEDLRVWLRRRVTNANAAGRQPDGRKDRLAGHKKRALRLGKQDTDGNVSISGSLPADVAAMLTAALAPGLRPGANTEVPDDKDRRSRAQRGVDQLGVVLSRLLSDESPKSRQGVGSVVVSMTTKDVEEMTADSRFLSNTGHLLSALDILTLGAAAYDLGVLHDVQGQPLALGRTKRTATLYQRLALFAYEGLCACGTCDGAMIHAHVHHIKAWARGGVTDLEYLTLECPPHHADNNDNQDGAGGMGHMVRDPETGRAGWQPPGGGPIQFNDTELQEYSAGAKIRARSKPPDADMPLSRPDHDPEPDSTGLFDLPPTG</sequence>
<name>A0ABY8VK45_9CORY</name>
<dbReference type="Proteomes" id="UP001238805">
    <property type="component" value="Chromosome"/>
</dbReference>
<organism evidence="3 4">
    <name type="scientific">Corynebacterium suedekumii</name>
    <dbReference type="NCBI Taxonomy" id="3049801"/>
    <lineage>
        <taxon>Bacteria</taxon>
        <taxon>Bacillati</taxon>
        <taxon>Actinomycetota</taxon>
        <taxon>Actinomycetes</taxon>
        <taxon>Mycobacteriales</taxon>
        <taxon>Corynebacteriaceae</taxon>
        <taxon>Corynebacterium</taxon>
    </lineage>
</organism>
<dbReference type="InterPro" id="IPR003870">
    <property type="entry name" value="DUF222"/>
</dbReference>
<proteinExistence type="predicted"/>
<protein>
    <submittedName>
        <fullName evidence="3">DUF222 domain-containing protein</fullName>
    </submittedName>
</protein>
<evidence type="ECO:0000313" key="4">
    <source>
        <dbReference type="Proteomes" id="UP001238805"/>
    </source>
</evidence>
<accession>A0ABY8VK45</accession>
<dbReference type="RefSeq" id="WP_284874016.1">
    <property type="nucleotide sequence ID" value="NZ_CP126970.1"/>
</dbReference>
<feature type="region of interest" description="Disordered" evidence="1">
    <location>
        <begin position="261"/>
        <end position="281"/>
    </location>
</feature>
<feature type="region of interest" description="Disordered" evidence="1">
    <location>
        <begin position="208"/>
        <end position="228"/>
    </location>
</feature>
<feature type="region of interest" description="Disordered" evidence="1">
    <location>
        <begin position="97"/>
        <end position="153"/>
    </location>
</feature>
<dbReference type="CDD" id="cd00085">
    <property type="entry name" value="HNHc"/>
    <property type="match status" value="1"/>
</dbReference>
<keyword evidence="4" id="KW-1185">Reference proteome</keyword>